<evidence type="ECO:0000313" key="2">
    <source>
        <dbReference type="EMBL" id="MBB6438556.1"/>
    </source>
</evidence>
<feature type="region of interest" description="Disordered" evidence="1">
    <location>
        <begin position="1"/>
        <end position="36"/>
    </location>
</feature>
<reference evidence="2 3" key="1">
    <citation type="submission" date="2020-08" db="EMBL/GenBank/DDBJ databases">
        <title>Genomic Encyclopedia of Type Strains, Phase IV (KMG-IV): sequencing the most valuable type-strain genomes for metagenomic binning, comparative biology and taxonomic classification.</title>
        <authorList>
            <person name="Goeker M."/>
        </authorList>
    </citation>
    <scope>NUCLEOTIDE SEQUENCE [LARGE SCALE GENOMIC DNA]</scope>
    <source>
        <strain evidence="2 3">DSM 40141</strain>
    </source>
</reference>
<gene>
    <name evidence="2" type="ORF">HNQ79_005068</name>
</gene>
<sequence length="36" mass="3894">MVEKGDVIAVTGKTHPRGGGMRRTRLTDKQEGAQGR</sequence>
<dbReference type="Proteomes" id="UP000540423">
    <property type="component" value="Unassembled WGS sequence"/>
</dbReference>
<protein>
    <submittedName>
        <fullName evidence="2">Uncharacterized protein</fullName>
    </submittedName>
</protein>
<comment type="caution">
    <text evidence="2">The sequence shown here is derived from an EMBL/GenBank/DDBJ whole genome shotgun (WGS) entry which is preliminary data.</text>
</comment>
<organism evidence="2 3">
    <name type="scientific">Streptomyces candidus</name>
    <dbReference type="NCBI Taxonomy" id="67283"/>
    <lineage>
        <taxon>Bacteria</taxon>
        <taxon>Bacillati</taxon>
        <taxon>Actinomycetota</taxon>
        <taxon>Actinomycetes</taxon>
        <taxon>Kitasatosporales</taxon>
        <taxon>Streptomycetaceae</taxon>
        <taxon>Streptomyces</taxon>
    </lineage>
</organism>
<feature type="compositionally biased region" description="Basic residues" evidence="1">
    <location>
        <begin position="14"/>
        <end position="24"/>
    </location>
</feature>
<accession>A0A7X0LT18</accession>
<feature type="compositionally biased region" description="Basic and acidic residues" evidence="1">
    <location>
        <begin position="25"/>
        <end position="36"/>
    </location>
</feature>
<evidence type="ECO:0000313" key="3">
    <source>
        <dbReference type="Proteomes" id="UP000540423"/>
    </source>
</evidence>
<dbReference type="EMBL" id="JACHEM010000014">
    <property type="protein sequence ID" value="MBB6438556.1"/>
    <property type="molecule type" value="Genomic_DNA"/>
</dbReference>
<evidence type="ECO:0000256" key="1">
    <source>
        <dbReference type="SAM" id="MobiDB-lite"/>
    </source>
</evidence>
<dbReference type="AlphaFoldDB" id="A0A7X0LT18"/>
<proteinExistence type="predicted"/>
<keyword evidence="3" id="KW-1185">Reference proteome</keyword>
<name>A0A7X0LT18_9ACTN</name>